<accession>A0AC34GCY8</accession>
<proteinExistence type="predicted"/>
<dbReference type="Proteomes" id="UP000887579">
    <property type="component" value="Unplaced"/>
</dbReference>
<protein>
    <submittedName>
        <fullName evidence="2">FLYWCH-type domain-containing protein</fullName>
    </submittedName>
</protein>
<dbReference type="WBParaSite" id="ES5_v2.g27362.t1">
    <property type="protein sequence ID" value="ES5_v2.g27362.t1"/>
    <property type="gene ID" value="ES5_v2.g27362"/>
</dbReference>
<sequence>MDQRIEVFKNPKRKRPGVRVDGHEYYLKQPNVKTCNWQCSFLFQGKLCSGKVTTTSLEEDVQLIGEPYDHNICPLKTTHGPSEKFLRSKNKCKTPSMSSLTPDQRSNRQGLSFFISLQ</sequence>
<name>A0AC34GCY8_9BILA</name>
<organism evidence="1 2">
    <name type="scientific">Panagrolaimus sp. ES5</name>
    <dbReference type="NCBI Taxonomy" id="591445"/>
    <lineage>
        <taxon>Eukaryota</taxon>
        <taxon>Metazoa</taxon>
        <taxon>Ecdysozoa</taxon>
        <taxon>Nematoda</taxon>
        <taxon>Chromadorea</taxon>
        <taxon>Rhabditida</taxon>
        <taxon>Tylenchina</taxon>
        <taxon>Panagrolaimomorpha</taxon>
        <taxon>Panagrolaimoidea</taxon>
        <taxon>Panagrolaimidae</taxon>
        <taxon>Panagrolaimus</taxon>
    </lineage>
</organism>
<reference evidence="2" key="1">
    <citation type="submission" date="2022-11" db="UniProtKB">
        <authorList>
            <consortium name="WormBaseParasite"/>
        </authorList>
    </citation>
    <scope>IDENTIFICATION</scope>
</reference>
<evidence type="ECO:0000313" key="2">
    <source>
        <dbReference type="WBParaSite" id="ES5_v2.g27362.t1"/>
    </source>
</evidence>
<evidence type="ECO:0000313" key="1">
    <source>
        <dbReference type="Proteomes" id="UP000887579"/>
    </source>
</evidence>